<dbReference type="SMART" id="SM00962">
    <property type="entry name" value="SRP54"/>
    <property type="match status" value="1"/>
</dbReference>
<evidence type="ECO:0000256" key="13">
    <source>
        <dbReference type="NCBIfam" id="TIGR03499"/>
    </source>
</evidence>
<dbReference type="InterPro" id="IPR027417">
    <property type="entry name" value="P-loop_NTPase"/>
</dbReference>
<evidence type="ECO:0000256" key="14">
    <source>
        <dbReference type="SAM" id="MobiDB-lite"/>
    </source>
</evidence>
<dbReference type="SMART" id="SM00382">
    <property type="entry name" value="AAA"/>
    <property type="match status" value="1"/>
</dbReference>
<protein>
    <recommendedName>
        <fullName evidence="3 13">Flagellar biosynthesis protein FlhF</fullName>
    </recommendedName>
</protein>
<evidence type="ECO:0000256" key="4">
    <source>
        <dbReference type="ARBA" id="ARBA00022448"/>
    </source>
</evidence>
<dbReference type="InterPro" id="IPR047040">
    <property type="entry name" value="FlhF__GTPase_dom"/>
</dbReference>
<dbReference type="InterPro" id="IPR003593">
    <property type="entry name" value="AAA+_ATPase"/>
</dbReference>
<evidence type="ECO:0000259" key="16">
    <source>
        <dbReference type="SMART" id="SM00962"/>
    </source>
</evidence>
<dbReference type="GO" id="GO:0005886">
    <property type="term" value="C:plasma membrane"/>
    <property type="evidence" value="ECO:0007669"/>
    <property type="project" value="UniProtKB-SubCell"/>
</dbReference>
<feature type="compositionally biased region" description="Low complexity" evidence="14">
    <location>
        <begin position="136"/>
        <end position="152"/>
    </location>
</feature>
<sequence>MRIRRFTAPDMRTALAQVRDALGADAVILSNKRGEHGIEIVAATDYDEAQVQQALRAAMPEPRQPEPAPAMPPPPPAPVMQATPVPAAGIPAARADLDDMPAPTLSFAARLAAMQQAQPQPGPPQAEAFAVAPPRAPVAPQAAPTPAAAQQPAPVPVATPEPALPSPATPSAARGIAPEHVITAIDTRARRLPPMPAPTPDPEAAVAEPAPPAHALSAVPQAPRAEAGVDELREELAAMRGMIEREMARMNDERLRGAPVRAQILDLLGDYGCEIELARSIAAQIPADIEPARAKGLMLGLLAKKLAIAEVDPAESGGVLALVGPTGAGKTTTLAKIAARYASRHGARDVALVTTDTVRVGGREQLAAYGRLLGMAVFEADSAESLSSLIERLADYRLVLVDTAGLSQRDRALMTRLAWLRGSQRVKSLLVLPANAHPADLDETLRRFRGIEPAGAVLTKVDETGRLGAALSVLVRHGLPLAYVADGQRVPEDLQTAEAHRIVLRLDALRRAADTQTETENAHVA</sequence>
<dbReference type="PANTHER" id="PTHR43134:SF3">
    <property type="entry name" value="FLAGELLAR BIOSYNTHESIS PROTEIN FLHF"/>
    <property type="match status" value="1"/>
</dbReference>
<keyword evidence="7" id="KW-1005">Bacterial flagellum biogenesis</keyword>
<dbReference type="GO" id="GO:0005525">
    <property type="term" value="F:GTP binding"/>
    <property type="evidence" value="ECO:0007669"/>
    <property type="project" value="UniProtKB-UniRule"/>
</dbReference>
<feature type="domain" description="SRP54-type proteins GTP-binding" evidence="16">
    <location>
        <begin position="317"/>
        <end position="508"/>
    </location>
</feature>
<evidence type="ECO:0000256" key="8">
    <source>
        <dbReference type="ARBA" id="ARBA00022927"/>
    </source>
</evidence>
<evidence type="ECO:0000256" key="10">
    <source>
        <dbReference type="ARBA" id="ARBA00023136"/>
    </source>
</evidence>
<evidence type="ECO:0000256" key="9">
    <source>
        <dbReference type="ARBA" id="ARBA00023134"/>
    </source>
</evidence>
<dbReference type="Gene3D" id="1.20.120.1380">
    <property type="entry name" value="Flagellar FlhF biosynthesis protein, N domain"/>
    <property type="match status" value="1"/>
</dbReference>
<dbReference type="GO" id="GO:0015031">
    <property type="term" value="P:protein transport"/>
    <property type="evidence" value="ECO:0007669"/>
    <property type="project" value="UniProtKB-KW"/>
</dbReference>
<dbReference type="GO" id="GO:0005047">
    <property type="term" value="F:signal recognition particle binding"/>
    <property type="evidence" value="ECO:0007669"/>
    <property type="project" value="TreeGrafter"/>
</dbReference>
<reference evidence="17" key="2">
    <citation type="submission" date="2021-04" db="EMBL/GenBank/DDBJ databases">
        <authorList>
            <person name="Karlyshev A.V."/>
        </authorList>
    </citation>
    <scope>NUCLEOTIDE SEQUENCE</scope>
    <source>
        <strain evidence="17">LMG 29479</strain>
    </source>
</reference>
<dbReference type="RefSeq" id="WP_211926413.1">
    <property type="nucleotide sequence ID" value="NZ_JAGQFT020000005.1"/>
</dbReference>
<dbReference type="GO" id="GO:0003924">
    <property type="term" value="F:GTPase activity"/>
    <property type="evidence" value="ECO:0007669"/>
    <property type="project" value="UniProtKB-UniRule"/>
</dbReference>
<keyword evidence="4" id="KW-0813">Transport</keyword>
<comment type="similarity">
    <text evidence="2">Belongs to the GTP-binding SRP family.</text>
</comment>
<evidence type="ECO:0000256" key="5">
    <source>
        <dbReference type="ARBA" id="ARBA00022475"/>
    </source>
</evidence>
<evidence type="ECO:0000256" key="3">
    <source>
        <dbReference type="ARBA" id="ARBA00014919"/>
    </source>
</evidence>
<accession>A0A8J7VV18</accession>
<reference evidence="18 19" key="1">
    <citation type="journal article" date="2021" name="Microbiol. Resour. Announc.">
        <title>Draft Genome Sequence of Coralloluteibacterium stylophorae LMG 29479T.</title>
        <authorList>
            <person name="Karlyshev A.V."/>
            <person name="Kudryashova E.B."/>
            <person name="Ariskina E.V."/>
            <person name="Conroy A.P."/>
            <person name="Abidueva E.Y."/>
        </authorList>
    </citation>
    <scope>NUCLEOTIDE SEQUENCE [LARGE SCALE GENOMIC DNA]</scope>
    <source>
        <strain evidence="18 19">LMG 29479</strain>
    </source>
</reference>
<keyword evidence="5" id="KW-1003">Cell membrane</keyword>
<comment type="function">
    <text evidence="12">Necessary for flagellar biosynthesis. May be involved in translocation of the flagellum.</text>
</comment>
<dbReference type="NCBIfam" id="TIGR03499">
    <property type="entry name" value="FlhF"/>
    <property type="match status" value="1"/>
</dbReference>
<evidence type="ECO:0000256" key="2">
    <source>
        <dbReference type="ARBA" id="ARBA00008531"/>
    </source>
</evidence>
<comment type="subcellular location">
    <subcellularLocation>
        <location evidence="1">Cell membrane</location>
        <topology evidence="1">Peripheral membrane protein</topology>
        <orientation evidence="1">Cytoplasmic side</orientation>
    </subcellularLocation>
</comment>
<name>A0A8J7VV18_9GAMM</name>
<evidence type="ECO:0000256" key="7">
    <source>
        <dbReference type="ARBA" id="ARBA00022795"/>
    </source>
</evidence>
<dbReference type="PANTHER" id="PTHR43134">
    <property type="entry name" value="SIGNAL RECOGNITION PARTICLE RECEPTOR SUBUNIT ALPHA"/>
    <property type="match status" value="1"/>
</dbReference>
<evidence type="ECO:0000256" key="12">
    <source>
        <dbReference type="ARBA" id="ARBA00025337"/>
    </source>
</evidence>
<keyword evidence="19" id="KW-1185">Reference proteome</keyword>
<dbReference type="Gene3D" id="3.40.50.300">
    <property type="entry name" value="P-loop containing nucleotide triphosphate hydrolases"/>
    <property type="match status" value="1"/>
</dbReference>
<comment type="caution">
    <text evidence="17">The sequence shown here is derived from an EMBL/GenBank/DDBJ whole genome shotgun (WGS) entry which is preliminary data.</text>
</comment>
<dbReference type="InterPro" id="IPR020006">
    <property type="entry name" value="FlhF"/>
</dbReference>
<keyword evidence="17" id="KW-0969">Cilium</keyword>
<keyword evidence="8" id="KW-0653">Protein transport</keyword>
<keyword evidence="11" id="KW-1006">Bacterial flagellum protein export</keyword>
<dbReference type="AlphaFoldDB" id="A0A8J7VV18"/>
<evidence type="ECO:0000313" key="17">
    <source>
        <dbReference type="EMBL" id="MBR0562471.1"/>
    </source>
</evidence>
<dbReference type="InterPro" id="IPR000897">
    <property type="entry name" value="SRP54_GTPase_dom"/>
</dbReference>
<keyword evidence="10" id="KW-0472">Membrane</keyword>
<gene>
    <name evidence="17" type="primary">flhF</name>
    <name evidence="18" type="ORF">KB893_008830</name>
    <name evidence="17" type="ORF">KB893_08080</name>
</gene>
<dbReference type="EMBL" id="JAGQFT010000053">
    <property type="protein sequence ID" value="MBR0562471.1"/>
    <property type="molecule type" value="Genomic_DNA"/>
</dbReference>
<feature type="region of interest" description="Disordered" evidence="14">
    <location>
        <begin position="136"/>
        <end position="177"/>
    </location>
</feature>
<evidence type="ECO:0000313" key="18">
    <source>
        <dbReference type="EMBL" id="MBS7457240.1"/>
    </source>
</evidence>
<keyword evidence="9" id="KW-0342">GTP-binding</keyword>
<evidence type="ECO:0000256" key="6">
    <source>
        <dbReference type="ARBA" id="ARBA00022741"/>
    </source>
</evidence>
<evidence type="ECO:0000259" key="15">
    <source>
        <dbReference type="SMART" id="SM00382"/>
    </source>
</evidence>
<keyword evidence="17" id="KW-0966">Cell projection</keyword>
<evidence type="ECO:0000256" key="1">
    <source>
        <dbReference type="ARBA" id="ARBA00004413"/>
    </source>
</evidence>
<dbReference type="GO" id="GO:0006614">
    <property type="term" value="P:SRP-dependent cotranslational protein targeting to membrane"/>
    <property type="evidence" value="ECO:0007669"/>
    <property type="project" value="UniProtKB-UniRule"/>
</dbReference>
<keyword evidence="6" id="KW-0547">Nucleotide-binding</keyword>
<keyword evidence="17" id="KW-0282">Flagellum</keyword>
<evidence type="ECO:0000256" key="11">
    <source>
        <dbReference type="ARBA" id="ARBA00023225"/>
    </source>
</evidence>
<dbReference type="GO" id="GO:0044781">
    <property type="term" value="P:bacterial-type flagellum organization"/>
    <property type="evidence" value="ECO:0007669"/>
    <property type="project" value="UniProtKB-UniRule"/>
</dbReference>
<dbReference type="FunFam" id="3.40.50.300:FF:000695">
    <property type="entry name" value="Flagellar biosynthesis regulator FlhF"/>
    <property type="match status" value="1"/>
</dbReference>
<evidence type="ECO:0000313" key="19">
    <source>
        <dbReference type="Proteomes" id="UP000675747"/>
    </source>
</evidence>
<feature type="domain" description="AAA+ ATPase" evidence="15">
    <location>
        <begin position="316"/>
        <end position="458"/>
    </location>
</feature>
<dbReference type="CDD" id="cd17873">
    <property type="entry name" value="FlhF"/>
    <property type="match status" value="1"/>
</dbReference>
<proteinExistence type="inferred from homology"/>
<dbReference type="SUPFAM" id="SSF52540">
    <property type="entry name" value="P-loop containing nucleoside triphosphate hydrolases"/>
    <property type="match status" value="1"/>
</dbReference>
<feature type="compositionally biased region" description="Pro residues" evidence="14">
    <location>
        <begin position="153"/>
        <end position="168"/>
    </location>
</feature>
<organism evidence="17">
    <name type="scientific">Coralloluteibacterium stylophorae</name>
    <dbReference type="NCBI Taxonomy" id="1776034"/>
    <lineage>
        <taxon>Bacteria</taxon>
        <taxon>Pseudomonadati</taxon>
        <taxon>Pseudomonadota</taxon>
        <taxon>Gammaproteobacteria</taxon>
        <taxon>Lysobacterales</taxon>
        <taxon>Lysobacteraceae</taxon>
        <taxon>Coralloluteibacterium</taxon>
    </lineage>
</organism>
<dbReference type="Pfam" id="PF00448">
    <property type="entry name" value="SRP54"/>
    <property type="match status" value="1"/>
</dbReference>
<dbReference type="Proteomes" id="UP000675747">
    <property type="component" value="Unassembled WGS sequence"/>
</dbReference>
<dbReference type="EMBL" id="JAGQFT020000005">
    <property type="protein sequence ID" value="MBS7457240.1"/>
    <property type="molecule type" value="Genomic_DNA"/>
</dbReference>